<gene>
    <name evidence="3" type="ORF">TWF718_001079</name>
</gene>
<dbReference type="EMBL" id="JAVHNR010000001">
    <property type="protein sequence ID" value="KAK6356737.1"/>
    <property type="molecule type" value="Genomic_DNA"/>
</dbReference>
<feature type="compositionally biased region" description="Gly residues" evidence="1">
    <location>
        <begin position="366"/>
        <end position="375"/>
    </location>
</feature>
<keyword evidence="2" id="KW-0732">Signal</keyword>
<comment type="caution">
    <text evidence="3">The sequence shown here is derived from an EMBL/GenBank/DDBJ whole genome shotgun (WGS) entry which is preliminary data.</text>
</comment>
<organism evidence="3 4">
    <name type="scientific">Orbilia javanica</name>
    <dbReference type="NCBI Taxonomy" id="47235"/>
    <lineage>
        <taxon>Eukaryota</taxon>
        <taxon>Fungi</taxon>
        <taxon>Dikarya</taxon>
        <taxon>Ascomycota</taxon>
        <taxon>Pezizomycotina</taxon>
        <taxon>Orbiliomycetes</taxon>
        <taxon>Orbiliales</taxon>
        <taxon>Orbiliaceae</taxon>
        <taxon>Orbilia</taxon>
    </lineage>
</organism>
<evidence type="ECO:0000313" key="3">
    <source>
        <dbReference type="EMBL" id="KAK6356737.1"/>
    </source>
</evidence>
<feature type="compositionally biased region" description="Basic and acidic residues" evidence="1">
    <location>
        <begin position="351"/>
        <end position="361"/>
    </location>
</feature>
<accession>A0AAN8MUW6</accession>
<dbReference type="AlphaFoldDB" id="A0AAN8MUW6"/>
<sequence length="375" mass="42528">MQGKIYRTSPTKLILQFIFTLASIGPFTNGAPAEPPSEVLGPDKNSNVSHSALQSAPTASSTPSLHNHTEIARTSDTWLSPSFFYSIDEPVIVCPESTEMFRMDSIQRFRFRLLQDTGQFNPPSEYRVYRHMYQNWWGPERVRAMSRGNPNYQRRMLRDMNGYIRRCRQCYCIWEEERQSFRLDGSPLGDPDNTAYSCGNPTWIDMCTNKFGCYCAPRLKNPDPLDDTDITVEDYQDAIDHICPSIAAQNPNWVYGNGPRHPNGDLPGFQSGGYGYERNIKLADVENFMHLGPSEYRRQQERWAAPGTKEPYYLEGIGRQGSCFDDTQDAIARMNELGRALFKRDVEMKSRVEVEDTDKVDLPSGSGTGSSSGTS</sequence>
<name>A0AAN8MUW6_9PEZI</name>
<dbReference type="Proteomes" id="UP001313282">
    <property type="component" value="Unassembled WGS sequence"/>
</dbReference>
<protein>
    <submittedName>
        <fullName evidence="3">Uncharacterized protein</fullName>
    </submittedName>
</protein>
<proteinExistence type="predicted"/>
<feature type="region of interest" description="Disordered" evidence="1">
    <location>
        <begin position="351"/>
        <end position="375"/>
    </location>
</feature>
<evidence type="ECO:0000256" key="2">
    <source>
        <dbReference type="SAM" id="SignalP"/>
    </source>
</evidence>
<evidence type="ECO:0000313" key="4">
    <source>
        <dbReference type="Proteomes" id="UP001313282"/>
    </source>
</evidence>
<feature type="signal peptide" evidence="2">
    <location>
        <begin position="1"/>
        <end position="30"/>
    </location>
</feature>
<feature type="compositionally biased region" description="Polar residues" evidence="1">
    <location>
        <begin position="44"/>
        <end position="66"/>
    </location>
</feature>
<feature type="region of interest" description="Disordered" evidence="1">
    <location>
        <begin position="32"/>
        <end position="67"/>
    </location>
</feature>
<reference evidence="3 4" key="1">
    <citation type="submission" date="2019-10" db="EMBL/GenBank/DDBJ databases">
        <authorList>
            <person name="Palmer J.M."/>
        </authorList>
    </citation>
    <scope>NUCLEOTIDE SEQUENCE [LARGE SCALE GENOMIC DNA]</scope>
    <source>
        <strain evidence="3 4">TWF718</strain>
    </source>
</reference>
<feature type="chain" id="PRO_5043012204" evidence="2">
    <location>
        <begin position="31"/>
        <end position="375"/>
    </location>
</feature>
<keyword evidence="4" id="KW-1185">Reference proteome</keyword>
<evidence type="ECO:0000256" key="1">
    <source>
        <dbReference type="SAM" id="MobiDB-lite"/>
    </source>
</evidence>